<dbReference type="PANTHER" id="PTHR43300:SF6">
    <property type="entry name" value="ACETYLTRANSFERASE YVOF-RELATED"/>
    <property type="match status" value="1"/>
</dbReference>
<keyword evidence="4" id="KW-1185">Reference proteome</keyword>
<dbReference type="Gene3D" id="2.160.10.10">
    <property type="entry name" value="Hexapeptide repeat proteins"/>
    <property type="match status" value="1"/>
</dbReference>
<dbReference type="InterPro" id="IPR050179">
    <property type="entry name" value="Trans_hexapeptide_repeat"/>
</dbReference>
<evidence type="ECO:0000313" key="4">
    <source>
        <dbReference type="Proteomes" id="UP000627155"/>
    </source>
</evidence>
<dbReference type="PANTHER" id="PTHR43300">
    <property type="entry name" value="ACETYLTRANSFERASE"/>
    <property type="match status" value="1"/>
</dbReference>
<name>A0ABX7HH45_9STAP</name>
<keyword evidence="1" id="KW-0808">Transferase</keyword>
<dbReference type="InterPro" id="IPR011004">
    <property type="entry name" value="Trimer_LpxA-like_sf"/>
</dbReference>
<dbReference type="InterPro" id="IPR001451">
    <property type="entry name" value="Hexapep"/>
</dbReference>
<dbReference type="Pfam" id="PF14602">
    <property type="entry name" value="Hexapep_2"/>
    <property type="match status" value="2"/>
</dbReference>
<dbReference type="PROSITE" id="PS00101">
    <property type="entry name" value="HEXAPEP_TRANSFERASES"/>
    <property type="match status" value="1"/>
</dbReference>
<evidence type="ECO:0000313" key="3">
    <source>
        <dbReference type="EMBL" id="QRO85478.1"/>
    </source>
</evidence>
<dbReference type="Proteomes" id="UP000627155">
    <property type="component" value="Chromosome"/>
</dbReference>
<gene>
    <name evidence="3" type="ORF">I6J37_01880</name>
</gene>
<dbReference type="SUPFAM" id="SSF51161">
    <property type="entry name" value="Trimeric LpxA-like enzymes"/>
    <property type="match status" value="1"/>
</dbReference>
<organism evidence="3 4">
    <name type="scientific">Mammaliicoccus vitulinus</name>
    <dbReference type="NCBI Taxonomy" id="71237"/>
    <lineage>
        <taxon>Bacteria</taxon>
        <taxon>Bacillati</taxon>
        <taxon>Bacillota</taxon>
        <taxon>Bacilli</taxon>
        <taxon>Bacillales</taxon>
        <taxon>Staphylococcaceae</taxon>
        <taxon>Mammaliicoccus</taxon>
    </lineage>
</organism>
<reference evidence="3 4" key="1">
    <citation type="submission" date="2021-02" db="EMBL/GenBank/DDBJ databases">
        <title>FDA dAtabase for Regulatory Grade micrObial Sequences (FDA-ARGOS): Supporting development and validation of Infectious Disease Dx tests.</title>
        <authorList>
            <person name="Sproer C."/>
            <person name="Gronow S."/>
            <person name="Severitt S."/>
            <person name="Schroder I."/>
            <person name="Tallon L."/>
            <person name="Sadzewicz L."/>
            <person name="Zhao X."/>
            <person name="Boylan J."/>
            <person name="Ott S."/>
            <person name="Bowen H."/>
            <person name="Vavikolanu K."/>
            <person name="Mehta A."/>
            <person name="Aluvathingal J."/>
            <person name="Nadendla S."/>
            <person name="Lowell S."/>
            <person name="Myers T."/>
            <person name="Yan Y."/>
            <person name="Sichtig H."/>
        </authorList>
    </citation>
    <scope>NUCLEOTIDE SEQUENCE [LARGE SCALE GENOMIC DNA]</scope>
    <source>
        <strain evidence="3 4">FDAARGOS_1207</strain>
    </source>
</reference>
<sequence>MLQVIIITKVERSVYVRALKTKKVSGANPLWKMYETIHFIKVFKNVIIIEISRYMPSVKWKHFIYRKGLNMKIGNETAFAFKATPDIMFPELISIGKNCVIGYNATILCHEYLVDEYRIGHVNIGDNVLIGANATILAGVNIGSNATVASGTIVTKDVPDGLMAFGNPMQLKKRR</sequence>
<accession>A0ABX7HH45</accession>
<evidence type="ECO:0000256" key="2">
    <source>
        <dbReference type="ARBA" id="ARBA00022737"/>
    </source>
</evidence>
<dbReference type="EMBL" id="CP069486">
    <property type="protein sequence ID" value="QRO85478.1"/>
    <property type="molecule type" value="Genomic_DNA"/>
</dbReference>
<keyword evidence="2" id="KW-0677">Repeat</keyword>
<evidence type="ECO:0000256" key="1">
    <source>
        <dbReference type="ARBA" id="ARBA00022679"/>
    </source>
</evidence>
<dbReference type="InterPro" id="IPR018357">
    <property type="entry name" value="Hexapep_transf_CS"/>
</dbReference>
<proteinExistence type="predicted"/>
<protein>
    <submittedName>
        <fullName evidence="3">Acetyltransferase</fullName>
    </submittedName>
</protein>